<protein>
    <submittedName>
        <fullName evidence="1">Uncharacterized protein</fullName>
    </submittedName>
</protein>
<accession>A0A4Z2EK97</accession>
<name>A0A4Z2EK97_9TELE</name>
<sequence length="68" mass="7354">MSGPDGTFVVLCVSGDSRTLRSGGTLSSPSFVFHLLMKRKTKRLKLFIESPGDHVVCEARALESCLAL</sequence>
<keyword evidence="2" id="KW-1185">Reference proteome</keyword>
<comment type="caution">
    <text evidence="1">The sequence shown here is derived from an EMBL/GenBank/DDBJ whole genome shotgun (WGS) entry which is preliminary data.</text>
</comment>
<proteinExistence type="predicted"/>
<evidence type="ECO:0000313" key="2">
    <source>
        <dbReference type="Proteomes" id="UP000314294"/>
    </source>
</evidence>
<dbReference type="EMBL" id="SRLO01005751">
    <property type="protein sequence ID" value="TNN29357.1"/>
    <property type="molecule type" value="Genomic_DNA"/>
</dbReference>
<organism evidence="1 2">
    <name type="scientific">Liparis tanakae</name>
    <name type="common">Tanaka's snailfish</name>
    <dbReference type="NCBI Taxonomy" id="230148"/>
    <lineage>
        <taxon>Eukaryota</taxon>
        <taxon>Metazoa</taxon>
        <taxon>Chordata</taxon>
        <taxon>Craniata</taxon>
        <taxon>Vertebrata</taxon>
        <taxon>Euteleostomi</taxon>
        <taxon>Actinopterygii</taxon>
        <taxon>Neopterygii</taxon>
        <taxon>Teleostei</taxon>
        <taxon>Neoteleostei</taxon>
        <taxon>Acanthomorphata</taxon>
        <taxon>Eupercaria</taxon>
        <taxon>Perciformes</taxon>
        <taxon>Cottioidei</taxon>
        <taxon>Cottales</taxon>
        <taxon>Liparidae</taxon>
        <taxon>Liparis</taxon>
    </lineage>
</organism>
<gene>
    <name evidence="1" type="ORF">EYF80_060495</name>
</gene>
<dbReference type="AlphaFoldDB" id="A0A4Z2EK97"/>
<reference evidence="1 2" key="1">
    <citation type="submission" date="2019-03" db="EMBL/GenBank/DDBJ databases">
        <title>First draft genome of Liparis tanakae, snailfish: a comprehensive survey of snailfish specific genes.</title>
        <authorList>
            <person name="Kim W."/>
            <person name="Song I."/>
            <person name="Jeong J.-H."/>
            <person name="Kim D."/>
            <person name="Kim S."/>
            <person name="Ryu S."/>
            <person name="Song J.Y."/>
            <person name="Lee S.K."/>
        </authorList>
    </citation>
    <scope>NUCLEOTIDE SEQUENCE [LARGE SCALE GENOMIC DNA]</scope>
    <source>
        <tissue evidence="1">Muscle</tissue>
    </source>
</reference>
<evidence type="ECO:0000313" key="1">
    <source>
        <dbReference type="EMBL" id="TNN29357.1"/>
    </source>
</evidence>
<dbReference type="Proteomes" id="UP000314294">
    <property type="component" value="Unassembled WGS sequence"/>
</dbReference>